<evidence type="ECO:0000313" key="3">
    <source>
        <dbReference type="EMBL" id="CQR25750.1"/>
    </source>
</evidence>
<reference evidence="4" key="1">
    <citation type="submission" date="2015-03" db="EMBL/GenBank/DDBJ databases">
        <authorList>
            <person name="Urmite Genomes"/>
        </authorList>
    </citation>
    <scope>NUCLEOTIDE SEQUENCE [LARGE SCALE GENOMIC DNA]</scope>
    <source>
        <strain evidence="4">FF10</strain>
    </source>
</reference>
<organism evidence="3 4">
    <name type="scientific">Streptococcus varani</name>
    <dbReference type="NCBI Taxonomy" id="1608583"/>
    <lineage>
        <taxon>Bacteria</taxon>
        <taxon>Bacillati</taxon>
        <taxon>Bacillota</taxon>
        <taxon>Bacilli</taxon>
        <taxon>Lactobacillales</taxon>
        <taxon>Streptococcaceae</taxon>
        <taxon>Streptococcus</taxon>
    </lineage>
</organism>
<evidence type="ECO:0000313" key="4">
    <source>
        <dbReference type="Proteomes" id="UP000198604"/>
    </source>
</evidence>
<dbReference type="InterPro" id="IPR031100">
    <property type="entry name" value="LOG_fam"/>
</dbReference>
<dbReference type="AlphaFoldDB" id="A0A0E4H6D3"/>
<dbReference type="NCBIfam" id="TIGR00730">
    <property type="entry name" value="Rossman fold protein, TIGR00730 family"/>
    <property type="match status" value="1"/>
</dbReference>
<comment type="similarity">
    <text evidence="1 2">Belongs to the LOG family.</text>
</comment>
<dbReference type="Pfam" id="PF03641">
    <property type="entry name" value="Lysine_decarbox"/>
    <property type="match status" value="1"/>
</dbReference>
<dbReference type="EMBL" id="CTEN01000004">
    <property type="protein sequence ID" value="CQR25750.1"/>
    <property type="molecule type" value="Genomic_DNA"/>
</dbReference>
<dbReference type="STRING" id="1608583.BN1356_02093"/>
<dbReference type="Proteomes" id="UP000198604">
    <property type="component" value="Unassembled WGS sequence"/>
</dbReference>
<dbReference type="RefSeq" id="WP_093651271.1">
    <property type="nucleotide sequence ID" value="NZ_CTEN01000004.1"/>
</dbReference>
<dbReference type="InterPro" id="IPR005269">
    <property type="entry name" value="LOG"/>
</dbReference>
<dbReference type="GO" id="GO:0009691">
    <property type="term" value="P:cytokinin biosynthetic process"/>
    <property type="evidence" value="ECO:0007669"/>
    <property type="project" value="UniProtKB-UniRule"/>
</dbReference>
<accession>A0A0E4H6D3</accession>
<dbReference type="Gene3D" id="3.40.50.450">
    <property type="match status" value="1"/>
</dbReference>
<dbReference type="EC" id="3.2.2.n1" evidence="2"/>
<protein>
    <recommendedName>
        <fullName evidence="2">Cytokinin riboside 5'-monophosphate phosphoribohydrolase</fullName>
        <ecNumber evidence="2">3.2.2.n1</ecNumber>
    </recommendedName>
</protein>
<dbReference type="OrthoDB" id="9801098at2"/>
<keyword evidence="4" id="KW-1185">Reference proteome</keyword>
<dbReference type="SUPFAM" id="SSF102405">
    <property type="entry name" value="MCP/YpsA-like"/>
    <property type="match status" value="1"/>
</dbReference>
<gene>
    <name evidence="3" type="ORF">BN1356_02093</name>
</gene>
<evidence type="ECO:0000256" key="1">
    <source>
        <dbReference type="ARBA" id="ARBA00006763"/>
    </source>
</evidence>
<dbReference type="PANTHER" id="PTHR31223">
    <property type="entry name" value="LOG FAMILY PROTEIN YJL055W"/>
    <property type="match status" value="1"/>
</dbReference>
<dbReference type="GO" id="GO:0016799">
    <property type="term" value="F:hydrolase activity, hydrolyzing N-glycosyl compounds"/>
    <property type="evidence" value="ECO:0007669"/>
    <property type="project" value="TreeGrafter"/>
</dbReference>
<sequence length="178" mass="19769">MNIAIFCGANLGVDALYKEKSIELVDWMASQEHDLVFGGGKVGLMGVVADCMIAQGRKTIGVIPSFLKELEIAHEGLNQLIVVEDMHQRKAKMMDLSQVFIALPGGPGTLEEIAEVISWVRVGQCQGSCILYNINGYWDCLKMMFDQMVDQGFLTKQDRGKILFSDDIDEISCFIQND</sequence>
<evidence type="ECO:0000256" key="2">
    <source>
        <dbReference type="RuleBase" id="RU363015"/>
    </source>
</evidence>
<dbReference type="GO" id="GO:0005829">
    <property type="term" value="C:cytosol"/>
    <property type="evidence" value="ECO:0007669"/>
    <property type="project" value="TreeGrafter"/>
</dbReference>
<dbReference type="PANTHER" id="PTHR31223:SF70">
    <property type="entry name" value="LOG FAMILY PROTEIN YJL055W"/>
    <property type="match status" value="1"/>
</dbReference>
<name>A0A0E4H6D3_9STRE</name>
<keyword evidence="2" id="KW-0203">Cytokinin biosynthesis</keyword>
<keyword evidence="2" id="KW-0378">Hydrolase</keyword>
<proteinExistence type="inferred from homology"/>